<protein>
    <submittedName>
        <fullName evidence="6">Membrane protein</fullName>
    </submittedName>
</protein>
<feature type="transmembrane region" description="Helical" evidence="5">
    <location>
        <begin position="20"/>
        <end position="38"/>
    </location>
</feature>
<sequence length="113" mass="11884">MSGNSTNAEQVDASDVSNNKVMAILAYILFFVPLLVAKESKFAMYHANQGLILFLSLVAVNIVSSLIPIVGWLLIGPLGNLALFILAIMGIVNAAGGACKPIPILGGFRILKS</sequence>
<evidence type="ECO:0000256" key="5">
    <source>
        <dbReference type="SAM" id="Phobius"/>
    </source>
</evidence>
<feature type="transmembrane region" description="Helical" evidence="5">
    <location>
        <begin position="81"/>
        <end position="99"/>
    </location>
</feature>
<evidence type="ECO:0000256" key="4">
    <source>
        <dbReference type="ARBA" id="ARBA00023136"/>
    </source>
</evidence>
<reference evidence="6 7" key="1">
    <citation type="submission" date="2017-08" db="EMBL/GenBank/DDBJ databases">
        <title>Substantial Increase in Enzyme Production by Combined Drug-Resistance Mutations in Paenibacillus agaridevorans.</title>
        <authorList>
            <person name="Tanaka Y."/>
            <person name="Funane K."/>
            <person name="Hosaka T."/>
            <person name="Shiwa Y."/>
            <person name="Fujita N."/>
            <person name="Miyazaki T."/>
            <person name="Yoshikawa H."/>
            <person name="Murakami K."/>
            <person name="Kasahara K."/>
            <person name="Inaoka T."/>
            <person name="Hiraga Y."/>
            <person name="Ochi K."/>
        </authorList>
    </citation>
    <scope>NUCLEOTIDE SEQUENCE [LARGE SCALE GENOMIC DNA]</scope>
    <source>
        <strain evidence="6 7">T-3040</strain>
    </source>
</reference>
<evidence type="ECO:0000313" key="7">
    <source>
        <dbReference type="Proteomes" id="UP000245202"/>
    </source>
</evidence>
<evidence type="ECO:0000256" key="1">
    <source>
        <dbReference type="ARBA" id="ARBA00004141"/>
    </source>
</evidence>
<dbReference type="PANTHER" id="PTHR36460">
    <property type="entry name" value="UPF0132 DOMAIN PROTEIN (AFU_ORTHOLOGUE AFUA_3G10255)"/>
    <property type="match status" value="1"/>
</dbReference>
<keyword evidence="2 5" id="KW-0812">Transmembrane</keyword>
<dbReference type="GO" id="GO:0016020">
    <property type="term" value="C:membrane"/>
    <property type="evidence" value="ECO:0007669"/>
    <property type="project" value="UniProtKB-SubCell"/>
</dbReference>
<name>A0A2R5F605_9BACL</name>
<dbReference type="AlphaFoldDB" id="A0A2R5F605"/>
<keyword evidence="4 5" id="KW-0472">Membrane</keyword>
<dbReference type="Proteomes" id="UP000245202">
    <property type="component" value="Unassembled WGS sequence"/>
</dbReference>
<evidence type="ECO:0000256" key="3">
    <source>
        <dbReference type="ARBA" id="ARBA00022989"/>
    </source>
</evidence>
<organism evidence="6 7">
    <name type="scientific">Paenibacillus agaridevorans</name>
    <dbReference type="NCBI Taxonomy" id="171404"/>
    <lineage>
        <taxon>Bacteria</taxon>
        <taxon>Bacillati</taxon>
        <taxon>Bacillota</taxon>
        <taxon>Bacilli</taxon>
        <taxon>Bacillales</taxon>
        <taxon>Paenibacillaceae</taxon>
        <taxon>Paenibacillus</taxon>
    </lineage>
</organism>
<comment type="subcellular location">
    <subcellularLocation>
        <location evidence="1">Membrane</location>
        <topology evidence="1">Multi-pass membrane protein</topology>
    </subcellularLocation>
</comment>
<dbReference type="EMBL" id="BDQX01000430">
    <property type="protein sequence ID" value="GBG11861.1"/>
    <property type="molecule type" value="Genomic_DNA"/>
</dbReference>
<proteinExistence type="predicted"/>
<keyword evidence="7" id="KW-1185">Reference proteome</keyword>
<dbReference type="PANTHER" id="PTHR36460:SF1">
    <property type="entry name" value="UPF0132 DOMAIN PROTEIN (AFU_ORTHOLOGUE AFUA_3G10255)"/>
    <property type="match status" value="1"/>
</dbReference>
<evidence type="ECO:0000256" key="2">
    <source>
        <dbReference type="ARBA" id="ARBA00022692"/>
    </source>
</evidence>
<feature type="transmembrane region" description="Helical" evidence="5">
    <location>
        <begin position="50"/>
        <end position="75"/>
    </location>
</feature>
<accession>A0A2R5F605</accession>
<gene>
    <name evidence="6" type="ORF">PAT3040_06711</name>
</gene>
<keyword evidence="3 5" id="KW-1133">Transmembrane helix</keyword>
<evidence type="ECO:0000313" key="6">
    <source>
        <dbReference type="EMBL" id="GBG11861.1"/>
    </source>
</evidence>
<comment type="caution">
    <text evidence="6">The sequence shown here is derived from an EMBL/GenBank/DDBJ whole genome shotgun (WGS) entry which is preliminary data.</text>
</comment>